<dbReference type="RefSeq" id="WP_083017340.1">
    <property type="nucleotide sequence ID" value="NZ_MVII01000019.1"/>
</dbReference>
<comment type="caution">
    <text evidence="1">The sequence shown here is derived from an EMBL/GenBank/DDBJ whole genome shotgun (WGS) entry which is preliminary data.</text>
</comment>
<proteinExistence type="predicted"/>
<name>A0A1X0J0Z4_9MYCO</name>
<gene>
    <name evidence="1" type="ORF">BST43_15230</name>
</gene>
<dbReference type="EMBL" id="MVII01000019">
    <property type="protein sequence ID" value="ORB55222.1"/>
    <property type="molecule type" value="Genomic_DNA"/>
</dbReference>
<evidence type="ECO:0000313" key="1">
    <source>
        <dbReference type="EMBL" id="ORB55222.1"/>
    </source>
</evidence>
<dbReference type="OrthoDB" id="4764814at2"/>
<dbReference type="Proteomes" id="UP000192434">
    <property type="component" value="Unassembled WGS sequence"/>
</dbReference>
<organism evidence="1 2">
    <name type="scientific">Mycobacteroides saopaulense</name>
    <dbReference type="NCBI Taxonomy" id="1578165"/>
    <lineage>
        <taxon>Bacteria</taxon>
        <taxon>Bacillati</taxon>
        <taxon>Actinomycetota</taxon>
        <taxon>Actinomycetes</taxon>
        <taxon>Mycobacteriales</taxon>
        <taxon>Mycobacteriaceae</taxon>
        <taxon>Mycobacteroides</taxon>
    </lineage>
</organism>
<evidence type="ECO:0000313" key="2">
    <source>
        <dbReference type="Proteomes" id="UP000192434"/>
    </source>
</evidence>
<protein>
    <submittedName>
        <fullName evidence="1">Uncharacterized protein</fullName>
    </submittedName>
</protein>
<accession>A0A1X0J0Z4</accession>
<reference evidence="1 2" key="1">
    <citation type="submission" date="2016-12" db="EMBL/GenBank/DDBJ databases">
        <title>The new phylogeny of genus Mycobacterium.</title>
        <authorList>
            <person name="Tortoli E."/>
            <person name="Trovato A."/>
            <person name="Cirillo D.M."/>
        </authorList>
    </citation>
    <scope>NUCLEOTIDE SEQUENCE [LARGE SCALE GENOMIC DNA]</scope>
    <source>
        <strain evidence="1 2">CCUG 66554</strain>
    </source>
</reference>
<sequence>MTEFITATVRLAGRKQGQEHAVELLGEPTVCPQLVVTPAVAVDLETGRLCFTGGVALTHIGTGRAVETDTRSHRLHQLAQMLTEQLPEFDWNFADIGHFYAHPAKREAACAVIREWHMADAPQGPINFMDDDETTKAARENDPAGTLLAEQLDWWIKHAESRMNGLDWDNPDHQRARMAEIGVSCQGYATIYLLAVLRAIDPKVAAIAARDLVAALDAGDVMGEWVWQWRQEHADGKPLSLRGIPAAELLSDFTV</sequence>
<dbReference type="AlphaFoldDB" id="A0A1X0J0Z4"/>